<reference evidence="2" key="1">
    <citation type="journal article" date="2021" name="PeerJ">
        <title>Extensive microbial diversity within the chicken gut microbiome revealed by metagenomics and culture.</title>
        <authorList>
            <person name="Gilroy R."/>
            <person name="Ravi A."/>
            <person name="Getino M."/>
            <person name="Pursley I."/>
            <person name="Horton D.L."/>
            <person name="Alikhan N.F."/>
            <person name="Baker D."/>
            <person name="Gharbi K."/>
            <person name="Hall N."/>
            <person name="Watson M."/>
            <person name="Adriaenssens E.M."/>
            <person name="Foster-Nyarko E."/>
            <person name="Jarju S."/>
            <person name="Secka A."/>
            <person name="Antonio M."/>
            <person name="Oren A."/>
            <person name="Chaudhuri R.R."/>
            <person name="La Ragione R."/>
            <person name="Hildebrand F."/>
            <person name="Pallen M.J."/>
        </authorList>
    </citation>
    <scope>NUCLEOTIDE SEQUENCE</scope>
    <source>
        <strain evidence="2">USAMLcec4-12693</strain>
    </source>
</reference>
<evidence type="ECO:0000313" key="2">
    <source>
        <dbReference type="EMBL" id="HJH50231.1"/>
    </source>
</evidence>
<protein>
    <submittedName>
        <fullName evidence="2">Uncharacterized protein</fullName>
    </submittedName>
</protein>
<dbReference type="AlphaFoldDB" id="A0A9D2VYW1"/>
<evidence type="ECO:0000313" key="3">
    <source>
        <dbReference type="Proteomes" id="UP000813420"/>
    </source>
</evidence>
<dbReference type="Proteomes" id="UP000813420">
    <property type="component" value="Unassembled WGS sequence"/>
</dbReference>
<reference evidence="2" key="2">
    <citation type="submission" date="2021-09" db="EMBL/GenBank/DDBJ databases">
        <authorList>
            <person name="Gilroy R."/>
        </authorList>
    </citation>
    <scope>NUCLEOTIDE SEQUENCE</scope>
    <source>
        <strain evidence="2">USAMLcec4-12693</strain>
    </source>
</reference>
<organism evidence="2 3">
    <name type="scientific">Merdimonas faecis</name>
    <dbReference type="NCBI Taxonomy" id="1653435"/>
    <lineage>
        <taxon>Bacteria</taxon>
        <taxon>Bacillati</taxon>
        <taxon>Bacillota</taxon>
        <taxon>Clostridia</taxon>
        <taxon>Lachnospirales</taxon>
        <taxon>Lachnospiraceae</taxon>
        <taxon>Merdimonas</taxon>
    </lineage>
</organism>
<dbReference type="RefSeq" id="WP_277272251.1">
    <property type="nucleotide sequence ID" value="NZ_DYXE01000073.1"/>
</dbReference>
<feature type="transmembrane region" description="Helical" evidence="1">
    <location>
        <begin position="63"/>
        <end position="86"/>
    </location>
</feature>
<proteinExistence type="predicted"/>
<dbReference type="EMBL" id="DYXE01000073">
    <property type="protein sequence ID" value="HJH50231.1"/>
    <property type="molecule type" value="Genomic_DNA"/>
</dbReference>
<feature type="transmembrane region" description="Helical" evidence="1">
    <location>
        <begin position="93"/>
        <end position="113"/>
    </location>
</feature>
<keyword evidence="1" id="KW-0472">Membrane</keyword>
<keyword evidence="1" id="KW-1133">Transmembrane helix</keyword>
<keyword evidence="1" id="KW-0812">Transmembrane</keyword>
<name>A0A9D2VYW1_9FIRM</name>
<sequence length="312" mass="35041">MKQYMKYVTALLFVLSLVILLFLPVITVASMDISMMDVLRLGGQAGSGSGVFAELLQSYLEPYFFGILLVLLVILAAAVLSAVLPWRYAYLEALIGGIAANLVVIICVASLYSKVSELRTGLGFFGMGDVVEIHILPVVCWAICYVAILGISIWGIVMTAKRPRTYVNRQILPENFHQRKNPWEDRRELTEQVKRGTVKEKEIYTGETGYDFHGALLGMQDIYRDKVYPLEEKVPVFLAQEEAGIYVSERKEPEALAEIYYISEYGEYCVTPEKKGVCFLESGQPLGGGRHYYLKRGTRICAGEKRMTFELA</sequence>
<evidence type="ECO:0000256" key="1">
    <source>
        <dbReference type="SAM" id="Phobius"/>
    </source>
</evidence>
<accession>A0A9D2VYW1</accession>
<comment type="caution">
    <text evidence="2">The sequence shown here is derived from an EMBL/GenBank/DDBJ whole genome shotgun (WGS) entry which is preliminary data.</text>
</comment>
<gene>
    <name evidence="2" type="ORF">K8V39_08210</name>
</gene>
<feature type="transmembrane region" description="Helical" evidence="1">
    <location>
        <begin position="133"/>
        <end position="157"/>
    </location>
</feature>